<comment type="caution">
    <text evidence="1">The sequence shown here is derived from an EMBL/GenBank/DDBJ whole genome shotgun (WGS) entry which is preliminary data.</text>
</comment>
<sequence length="52" mass="6238">TQPPNYPVEMVYSLLHILHKLTKIFKRTGWIQYTVSKDMIQGFSKQFDIHCR</sequence>
<feature type="non-terminal residue" evidence="1">
    <location>
        <position position="52"/>
    </location>
</feature>
<dbReference type="EMBL" id="JASPKZ010007259">
    <property type="protein sequence ID" value="KAJ9585572.1"/>
    <property type="molecule type" value="Genomic_DNA"/>
</dbReference>
<dbReference type="AlphaFoldDB" id="A0AAD7ZSZ7"/>
<evidence type="ECO:0000313" key="2">
    <source>
        <dbReference type="Proteomes" id="UP001233999"/>
    </source>
</evidence>
<reference evidence="1" key="1">
    <citation type="journal article" date="2023" name="IScience">
        <title>Live-bearing cockroach genome reveals convergent evolutionary mechanisms linked to viviparity in insects and beyond.</title>
        <authorList>
            <person name="Fouks B."/>
            <person name="Harrison M.C."/>
            <person name="Mikhailova A.A."/>
            <person name="Marchal E."/>
            <person name="English S."/>
            <person name="Carruthers M."/>
            <person name="Jennings E.C."/>
            <person name="Chiamaka E.L."/>
            <person name="Frigard R.A."/>
            <person name="Pippel M."/>
            <person name="Attardo G.M."/>
            <person name="Benoit J.B."/>
            <person name="Bornberg-Bauer E."/>
            <person name="Tobe S.S."/>
        </authorList>
    </citation>
    <scope>NUCLEOTIDE SEQUENCE</scope>
    <source>
        <strain evidence="1">Stay&amp;Tobe</strain>
    </source>
</reference>
<evidence type="ECO:0000313" key="1">
    <source>
        <dbReference type="EMBL" id="KAJ9585572.1"/>
    </source>
</evidence>
<feature type="non-terminal residue" evidence="1">
    <location>
        <position position="1"/>
    </location>
</feature>
<keyword evidence="2" id="KW-1185">Reference proteome</keyword>
<protein>
    <submittedName>
        <fullName evidence="1">Uncharacterized protein</fullName>
    </submittedName>
</protein>
<reference evidence="1" key="2">
    <citation type="submission" date="2023-05" db="EMBL/GenBank/DDBJ databases">
        <authorList>
            <person name="Fouks B."/>
        </authorList>
    </citation>
    <scope>NUCLEOTIDE SEQUENCE</scope>
    <source>
        <strain evidence="1">Stay&amp;Tobe</strain>
        <tissue evidence="1">Testes</tissue>
    </source>
</reference>
<accession>A0AAD7ZSZ7</accession>
<dbReference type="Proteomes" id="UP001233999">
    <property type="component" value="Unassembled WGS sequence"/>
</dbReference>
<organism evidence="1 2">
    <name type="scientific">Diploptera punctata</name>
    <name type="common">Pacific beetle cockroach</name>
    <dbReference type="NCBI Taxonomy" id="6984"/>
    <lineage>
        <taxon>Eukaryota</taxon>
        <taxon>Metazoa</taxon>
        <taxon>Ecdysozoa</taxon>
        <taxon>Arthropoda</taxon>
        <taxon>Hexapoda</taxon>
        <taxon>Insecta</taxon>
        <taxon>Pterygota</taxon>
        <taxon>Neoptera</taxon>
        <taxon>Polyneoptera</taxon>
        <taxon>Dictyoptera</taxon>
        <taxon>Blattodea</taxon>
        <taxon>Blaberoidea</taxon>
        <taxon>Blaberidae</taxon>
        <taxon>Diplopterinae</taxon>
        <taxon>Diploptera</taxon>
    </lineage>
</organism>
<gene>
    <name evidence="1" type="ORF">L9F63_002602</name>
</gene>
<name>A0AAD7ZSZ7_DIPPU</name>
<proteinExistence type="predicted"/>